<keyword evidence="2" id="KW-1185">Reference proteome</keyword>
<organism evidence="1 2">
    <name type="scientific">Mytilus edulis</name>
    <name type="common">Blue mussel</name>
    <dbReference type="NCBI Taxonomy" id="6550"/>
    <lineage>
        <taxon>Eukaryota</taxon>
        <taxon>Metazoa</taxon>
        <taxon>Spiralia</taxon>
        <taxon>Lophotrochozoa</taxon>
        <taxon>Mollusca</taxon>
        <taxon>Bivalvia</taxon>
        <taxon>Autobranchia</taxon>
        <taxon>Pteriomorphia</taxon>
        <taxon>Mytilida</taxon>
        <taxon>Mytiloidea</taxon>
        <taxon>Mytilidae</taxon>
        <taxon>Mytilinae</taxon>
        <taxon>Mytilus</taxon>
    </lineage>
</organism>
<protein>
    <submittedName>
        <fullName evidence="1">Uncharacterized protein</fullName>
    </submittedName>
</protein>
<accession>A0A8S3PST8</accession>
<evidence type="ECO:0000313" key="1">
    <source>
        <dbReference type="EMBL" id="CAG2185812.1"/>
    </source>
</evidence>
<evidence type="ECO:0000313" key="2">
    <source>
        <dbReference type="Proteomes" id="UP000683360"/>
    </source>
</evidence>
<dbReference type="Gene3D" id="3.40.50.300">
    <property type="entry name" value="P-loop containing nucleotide triphosphate hydrolases"/>
    <property type="match status" value="1"/>
</dbReference>
<dbReference type="OrthoDB" id="6149413at2759"/>
<gene>
    <name evidence="1" type="ORF">MEDL_1381</name>
</gene>
<dbReference type="EMBL" id="CAJPWZ010000100">
    <property type="protein sequence ID" value="CAG2185812.1"/>
    <property type="molecule type" value="Genomic_DNA"/>
</dbReference>
<reference evidence="1" key="1">
    <citation type="submission" date="2021-03" db="EMBL/GenBank/DDBJ databases">
        <authorList>
            <person name="Bekaert M."/>
        </authorList>
    </citation>
    <scope>NUCLEOTIDE SEQUENCE</scope>
</reference>
<comment type="caution">
    <text evidence="1">The sequence shown here is derived from an EMBL/GenBank/DDBJ whole genome shotgun (WGS) entry which is preliminary data.</text>
</comment>
<dbReference type="SUPFAM" id="SSF52540">
    <property type="entry name" value="P-loop containing nucleoside triphosphate hydrolases"/>
    <property type="match status" value="1"/>
</dbReference>
<proteinExistence type="predicted"/>
<dbReference type="InterPro" id="IPR027417">
    <property type="entry name" value="P-loop_NTPase"/>
</dbReference>
<dbReference type="Proteomes" id="UP000683360">
    <property type="component" value="Unassembled WGS sequence"/>
</dbReference>
<dbReference type="AlphaFoldDB" id="A0A8S3PST8"/>
<sequence>MQSMAYFSVILERIFVLQEKGDSWESDIGDFHLNSNADEEANTNHQINIHVYDDPTQDPMYDQKQDLLNECKNLLGTTLPGKRPLNIAVLGPPGCGKSAFLNTVFASLSNDRWIEHARHGSFSSNGKQVTRRLKSFTKEVYYSEKDNLLFPTFIDMTGFENEISKLNNELLNIILKGKLEENENLSDVVQFGKKYGEKALRLKYNSRPVYKRVDRIIAVCSCNPFSVLPVYLFDMIAEIASNRGKFNMLVRCLRR</sequence>
<name>A0A8S3PST8_MYTED</name>